<dbReference type="PANTHER" id="PTHR43805:SF1">
    <property type="entry name" value="GP-PDE DOMAIN-CONTAINING PROTEIN"/>
    <property type="match status" value="1"/>
</dbReference>
<sequence>MRKLAVIAVAAVVIVAIVWFLNTSYLVAPPAGTARVLAHRGIHQVYGLDGVDNDTCTAERIEPPRHAYLENTIASMRAALDSGAEVIELDVHLTPDRQFAVFHDWTLDCRTNGAGVTEETPMSKLKTLDIGYGYTADGGKTFPFRGQGEGQMPTLREVFTALPHGRFLINFKSERREEGATLAVMLRIHPEWRKLVFGVYGGRTPTQEALRLVAGLRGYDRQSTMACLGRYAAYGWTGVVPDACRDTLIVVPANYAPFLWGWPSRFAARMQAAGSEIILLGPHRGGEFTSGIDSAYQLALVPENFSGYVWTNRAETIGPLLNKSLAASNDQK</sequence>
<proteinExistence type="predicted"/>
<evidence type="ECO:0000259" key="1">
    <source>
        <dbReference type="PROSITE" id="PS51704"/>
    </source>
</evidence>
<dbReference type="AlphaFoldDB" id="A0A2A6LYP0"/>
<comment type="caution">
    <text evidence="2">The sequence shown here is derived from an EMBL/GenBank/DDBJ whole genome shotgun (WGS) entry which is preliminary data.</text>
</comment>
<name>A0A2A6LYP0_RHIFR</name>
<gene>
    <name evidence="2" type="ORF">CO661_14375</name>
</gene>
<dbReference type="GO" id="GO:0008081">
    <property type="term" value="F:phosphoric diester hydrolase activity"/>
    <property type="evidence" value="ECO:0007669"/>
    <property type="project" value="InterPro"/>
</dbReference>
<dbReference type="EMBL" id="NWTC01000009">
    <property type="protein sequence ID" value="PDT47362.1"/>
    <property type="molecule type" value="Genomic_DNA"/>
</dbReference>
<dbReference type="RefSeq" id="WP_095689672.1">
    <property type="nucleotide sequence ID" value="NZ_NWTC01000009.1"/>
</dbReference>
<dbReference type="GO" id="GO:0006629">
    <property type="term" value="P:lipid metabolic process"/>
    <property type="evidence" value="ECO:0007669"/>
    <property type="project" value="InterPro"/>
</dbReference>
<dbReference type="PANTHER" id="PTHR43805">
    <property type="entry name" value="GLYCEROPHOSPHORYL DIESTER PHOSPHODIESTERASE"/>
    <property type="match status" value="1"/>
</dbReference>
<dbReference type="Gene3D" id="3.20.20.190">
    <property type="entry name" value="Phosphatidylinositol (PI) phosphodiesterase"/>
    <property type="match status" value="1"/>
</dbReference>
<protein>
    <submittedName>
        <fullName evidence="2">Glycerophosphodiester phosphodiesterase</fullName>
    </submittedName>
</protein>
<dbReference type="Pfam" id="PF03009">
    <property type="entry name" value="GDPD"/>
    <property type="match status" value="1"/>
</dbReference>
<reference evidence="2 3" key="1">
    <citation type="submission" date="2017-09" db="EMBL/GenBank/DDBJ databases">
        <title>Comparative genomics of rhizobia isolated from Phaseolus vulgaris in China.</title>
        <authorList>
            <person name="Tong W."/>
        </authorList>
    </citation>
    <scope>NUCLEOTIDE SEQUENCE [LARGE SCALE GENOMIC DNA]</scope>
    <source>
        <strain evidence="2 3">PCH1</strain>
    </source>
</reference>
<dbReference type="InterPro" id="IPR030395">
    <property type="entry name" value="GP_PDE_dom"/>
</dbReference>
<accession>A0A2A6LYP0</accession>
<evidence type="ECO:0000313" key="2">
    <source>
        <dbReference type="EMBL" id="PDT47362.1"/>
    </source>
</evidence>
<dbReference type="CDD" id="cd08613">
    <property type="entry name" value="GDPD_GDE4_like_1"/>
    <property type="match status" value="1"/>
</dbReference>
<dbReference type="PROSITE" id="PS51704">
    <property type="entry name" value="GP_PDE"/>
    <property type="match status" value="1"/>
</dbReference>
<organism evidence="2 3">
    <name type="scientific">Rhizobium fredii</name>
    <name type="common">Sinorhizobium fredii</name>
    <dbReference type="NCBI Taxonomy" id="380"/>
    <lineage>
        <taxon>Bacteria</taxon>
        <taxon>Pseudomonadati</taxon>
        <taxon>Pseudomonadota</taxon>
        <taxon>Alphaproteobacteria</taxon>
        <taxon>Hyphomicrobiales</taxon>
        <taxon>Rhizobiaceae</taxon>
        <taxon>Sinorhizobium/Ensifer group</taxon>
        <taxon>Sinorhizobium</taxon>
    </lineage>
</organism>
<dbReference type="SUPFAM" id="SSF51695">
    <property type="entry name" value="PLC-like phosphodiesterases"/>
    <property type="match status" value="1"/>
</dbReference>
<feature type="domain" description="GP-PDE" evidence="1">
    <location>
        <begin position="34"/>
        <end position="321"/>
    </location>
</feature>
<dbReference type="InterPro" id="IPR017946">
    <property type="entry name" value="PLC-like_Pdiesterase_TIM-brl"/>
</dbReference>
<dbReference type="Proteomes" id="UP000220353">
    <property type="component" value="Unassembled WGS sequence"/>
</dbReference>
<evidence type="ECO:0000313" key="3">
    <source>
        <dbReference type="Proteomes" id="UP000220353"/>
    </source>
</evidence>